<keyword evidence="3" id="KW-1003">Cell membrane</keyword>
<dbReference type="Proteomes" id="UP000254502">
    <property type="component" value="Unassembled WGS sequence"/>
</dbReference>
<evidence type="ECO:0000256" key="2">
    <source>
        <dbReference type="ARBA" id="ARBA00022448"/>
    </source>
</evidence>
<gene>
    <name evidence="10" type="ORF">NCTC5664_01185</name>
</gene>
<accession>A0A380DR77</accession>
<dbReference type="InterPro" id="IPR003352">
    <property type="entry name" value="PTS_EIIC"/>
</dbReference>
<comment type="subcellular location">
    <subcellularLocation>
        <location evidence="1">Cell membrane</location>
        <topology evidence="1">Multi-pass membrane protein</topology>
    </subcellularLocation>
</comment>
<dbReference type="GO" id="GO:0005886">
    <property type="term" value="C:plasma membrane"/>
    <property type="evidence" value="ECO:0007669"/>
    <property type="project" value="UniProtKB-SubCell"/>
</dbReference>
<evidence type="ECO:0000256" key="4">
    <source>
        <dbReference type="ARBA" id="ARBA00022597"/>
    </source>
</evidence>
<evidence type="ECO:0000256" key="1">
    <source>
        <dbReference type="ARBA" id="ARBA00004651"/>
    </source>
</evidence>
<evidence type="ECO:0000259" key="9">
    <source>
        <dbReference type="Pfam" id="PF13303"/>
    </source>
</evidence>
<evidence type="ECO:0000256" key="8">
    <source>
        <dbReference type="SAM" id="Phobius"/>
    </source>
</evidence>
<dbReference type="Pfam" id="PF13303">
    <property type="entry name" value="PTS_EIIC_2"/>
    <property type="match status" value="1"/>
</dbReference>
<organism evidence="10 11">
    <name type="scientific">Staphylococcus aureus</name>
    <dbReference type="NCBI Taxonomy" id="1280"/>
    <lineage>
        <taxon>Bacteria</taxon>
        <taxon>Bacillati</taxon>
        <taxon>Bacillota</taxon>
        <taxon>Bacilli</taxon>
        <taxon>Bacillales</taxon>
        <taxon>Staphylococcaceae</taxon>
        <taxon>Staphylococcus</taxon>
    </lineage>
</organism>
<feature type="transmembrane region" description="Helical" evidence="8">
    <location>
        <begin position="46"/>
        <end position="72"/>
    </location>
</feature>
<keyword evidence="6 8" id="KW-1133">Transmembrane helix</keyword>
<dbReference type="AlphaFoldDB" id="A0A380DR77"/>
<feature type="domain" description="Phosphotransferase system EIIC" evidence="9">
    <location>
        <begin position="7"/>
        <end position="89"/>
    </location>
</feature>
<dbReference type="EMBL" id="UHAQ01000002">
    <property type="protein sequence ID" value="SUK42619.1"/>
    <property type="molecule type" value="Genomic_DNA"/>
</dbReference>
<evidence type="ECO:0000256" key="5">
    <source>
        <dbReference type="ARBA" id="ARBA00022692"/>
    </source>
</evidence>
<dbReference type="GO" id="GO:0008982">
    <property type="term" value="F:protein-N(PI)-phosphohistidine-sugar phosphotransferase activity"/>
    <property type="evidence" value="ECO:0007669"/>
    <property type="project" value="InterPro"/>
</dbReference>
<protein>
    <submittedName>
        <fullName evidence="10">Membrane spanning protein</fullName>
    </submittedName>
</protein>
<keyword evidence="7 8" id="KW-0472">Membrane</keyword>
<reference evidence="10 11" key="1">
    <citation type="submission" date="2018-06" db="EMBL/GenBank/DDBJ databases">
        <authorList>
            <consortium name="Pathogen Informatics"/>
            <person name="Doyle S."/>
        </authorList>
    </citation>
    <scope>NUCLEOTIDE SEQUENCE [LARGE SCALE GENOMIC DNA]</scope>
    <source>
        <strain evidence="10 11">NCTC5664</strain>
    </source>
</reference>
<evidence type="ECO:0000313" key="10">
    <source>
        <dbReference type="EMBL" id="SUK42619.1"/>
    </source>
</evidence>
<evidence type="ECO:0000256" key="6">
    <source>
        <dbReference type="ARBA" id="ARBA00022989"/>
    </source>
</evidence>
<dbReference type="GO" id="GO:0009401">
    <property type="term" value="P:phosphoenolpyruvate-dependent sugar phosphotransferase system"/>
    <property type="evidence" value="ECO:0007669"/>
    <property type="project" value="InterPro"/>
</dbReference>
<keyword evidence="4" id="KW-0762">Sugar transport</keyword>
<evidence type="ECO:0000313" key="11">
    <source>
        <dbReference type="Proteomes" id="UP000254502"/>
    </source>
</evidence>
<keyword evidence="5 8" id="KW-0812">Transmembrane</keyword>
<name>A0A380DR77_STAAU</name>
<evidence type="ECO:0000256" key="3">
    <source>
        <dbReference type="ARBA" id="ARBA00022475"/>
    </source>
</evidence>
<proteinExistence type="predicted"/>
<evidence type="ECO:0000256" key="7">
    <source>
        <dbReference type="ARBA" id="ARBA00023136"/>
    </source>
</evidence>
<sequence>MQFNLPVPALIGALVAMKFDLSPLAIAVVASAAYVGSGAAQFKNGAWMITGIGDLINTMITAAIAVLFILLIQHRVGSMALIVFPTVVGRYFRCNWCFNIAVYENDYNSHR</sequence>
<keyword evidence="2" id="KW-0813">Transport</keyword>